<dbReference type="AlphaFoldDB" id="A0A167N7L7"/>
<protein>
    <submittedName>
        <fullName evidence="3">Uncharacterized protein</fullName>
    </submittedName>
</protein>
<dbReference type="InterPro" id="IPR039966">
    <property type="entry name" value="C553.12c"/>
</dbReference>
<keyword evidence="2" id="KW-0812">Transmembrane</keyword>
<feature type="transmembrane region" description="Helical" evidence="2">
    <location>
        <begin position="371"/>
        <end position="393"/>
    </location>
</feature>
<dbReference type="PANTHER" id="PTHR40467">
    <property type="match status" value="1"/>
</dbReference>
<evidence type="ECO:0000313" key="4">
    <source>
        <dbReference type="Proteomes" id="UP000076874"/>
    </source>
</evidence>
<name>A0A167N7L7_9HYPO</name>
<proteinExistence type="predicted"/>
<evidence type="ECO:0000256" key="2">
    <source>
        <dbReference type="SAM" id="Phobius"/>
    </source>
</evidence>
<feature type="region of interest" description="Disordered" evidence="1">
    <location>
        <begin position="138"/>
        <end position="200"/>
    </location>
</feature>
<feature type="transmembrane region" description="Helical" evidence="2">
    <location>
        <begin position="774"/>
        <end position="797"/>
    </location>
</feature>
<feature type="transmembrane region" description="Helical" evidence="2">
    <location>
        <begin position="697"/>
        <end position="715"/>
    </location>
</feature>
<accession>A0A167N7L7</accession>
<keyword evidence="2" id="KW-1133">Transmembrane helix</keyword>
<evidence type="ECO:0000256" key="1">
    <source>
        <dbReference type="SAM" id="MobiDB-lite"/>
    </source>
</evidence>
<keyword evidence="4" id="KW-1185">Reference proteome</keyword>
<feature type="compositionally biased region" description="Acidic residues" evidence="1">
    <location>
        <begin position="163"/>
        <end position="181"/>
    </location>
</feature>
<feature type="region of interest" description="Disordered" evidence="1">
    <location>
        <begin position="77"/>
        <end position="108"/>
    </location>
</feature>
<comment type="caution">
    <text evidence="3">The sequence shown here is derived from an EMBL/GenBank/DDBJ whole genome shotgun (WGS) entry which is preliminary data.</text>
</comment>
<reference evidence="3 4" key="1">
    <citation type="journal article" date="2016" name="Genome Biol. Evol.">
        <title>Divergent and convergent evolution of fungal pathogenicity.</title>
        <authorList>
            <person name="Shang Y."/>
            <person name="Xiao G."/>
            <person name="Zheng P."/>
            <person name="Cen K."/>
            <person name="Zhan S."/>
            <person name="Wang C."/>
        </authorList>
    </citation>
    <scope>NUCLEOTIDE SEQUENCE [LARGE SCALE GENOMIC DNA]</scope>
    <source>
        <strain evidence="3 4">RCEF 264</strain>
    </source>
</reference>
<feature type="compositionally biased region" description="Low complexity" evidence="1">
    <location>
        <begin position="563"/>
        <end position="581"/>
    </location>
</feature>
<feature type="region of interest" description="Disordered" evidence="1">
    <location>
        <begin position="555"/>
        <end position="581"/>
    </location>
</feature>
<feature type="transmembrane region" description="Helical" evidence="2">
    <location>
        <begin position="660"/>
        <end position="685"/>
    </location>
</feature>
<feature type="transmembrane region" description="Helical" evidence="2">
    <location>
        <begin position="848"/>
        <end position="868"/>
    </location>
</feature>
<feature type="transmembrane region" description="Helical" evidence="2">
    <location>
        <begin position="414"/>
        <end position="434"/>
    </location>
</feature>
<dbReference type="Proteomes" id="UP000076874">
    <property type="component" value="Unassembled WGS sequence"/>
</dbReference>
<gene>
    <name evidence="3" type="ORF">SPI_08319</name>
</gene>
<sequence length="911" mass="100112">MPEFFAFTLGAEANPRLPEPDTAPLLVGRFRAVVSPLSAGPAPRLRDANLVRGQQSPPPFSRWSSSFWRRSQAWSGRSPRAFAPAGGGRRGEGSDGMRAGSSTDFGSGQHLDGSGLSLGHGFYNNTGYGTIITGYYTESSDDEDEGVGGGDNDENGSQGFVGDDVDDVDDVDDRDDEDEPDLTATGGSINEVQKGREGEAVRSPIPLPELSRWSWIWWSSREKAPAVAASYRPLHQDSYAVGTGFNSRDGRLGALSNHSARAWIRHRPRQRRRFGMRSPACFVRRTIRRTLRHLRNLWLTPKRATVRRAVVHWWWRWTLLVVVPAAVAVAWCALPFPQYPLEDDDDDGSIDFTLRGRPHRPPGHGEARVQISFWFFLLVYYGPYNFTALIWITKVFNLYGLNWWPPALGFTPSMVLLAAGGLVIPAAVFAAAPSLRPIWADHNTAWVTWTFGVMAMPVGAALLLLLRHERLRAQQHAWSSDSMRGLFSAEPETVPPPSWQRTRVLGGRGWHRSRMAGGNVRGYGSILPRADFLAASANTATNAAEADARALFSAEQQQRLKSRSTSSSPSPVSVQPRASAPPAIDAADNTSLLLSTVATPPSVSTSVPVTVNEHWLPASFVRFLWLTSALFTSLLVYELGEASASLFLAALPDMQHHATVYAVAYVYGWALTVFLLDALTGWILGGRPGERVGSYPLGWVFKLYFMLTYQTYLRALYVRLRAPSQFVYLQVLSSTTLVLVTPLLMARGTHRLLAALGLNGQTYAAYQKVCVRNVFVRFVAQNTTMLAFLGSLFVLHFGPNRAVYPYFAFDADGGDGGDRSGPGGITRSAGNEDNGGYTFSFTLYASSITWACELVAAVVVSALIRGIYGMQVVAEGTMDLVVWPELLPTSVAVAVHVLQNMLFSIIRLRFW</sequence>
<feature type="transmembrane region" description="Helical" evidence="2">
    <location>
        <begin position="313"/>
        <end position="336"/>
    </location>
</feature>
<dbReference type="PANTHER" id="PTHR40467:SF1">
    <property type="match status" value="1"/>
</dbReference>
<keyword evidence="2" id="KW-0472">Membrane</keyword>
<dbReference type="OrthoDB" id="5541877at2759"/>
<feature type="transmembrane region" description="Helical" evidence="2">
    <location>
        <begin position="446"/>
        <end position="466"/>
    </location>
</feature>
<evidence type="ECO:0000313" key="3">
    <source>
        <dbReference type="EMBL" id="OAA55224.1"/>
    </source>
</evidence>
<organism evidence="3 4">
    <name type="scientific">Niveomyces insectorum RCEF 264</name>
    <dbReference type="NCBI Taxonomy" id="1081102"/>
    <lineage>
        <taxon>Eukaryota</taxon>
        <taxon>Fungi</taxon>
        <taxon>Dikarya</taxon>
        <taxon>Ascomycota</taxon>
        <taxon>Pezizomycotina</taxon>
        <taxon>Sordariomycetes</taxon>
        <taxon>Hypocreomycetidae</taxon>
        <taxon>Hypocreales</taxon>
        <taxon>Cordycipitaceae</taxon>
        <taxon>Niveomyces</taxon>
    </lineage>
</organism>
<feature type="compositionally biased region" description="Acidic residues" evidence="1">
    <location>
        <begin position="139"/>
        <end position="154"/>
    </location>
</feature>
<dbReference type="EMBL" id="AZHD01000020">
    <property type="protein sequence ID" value="OAA55224.1"/>
    <property type="molecule type" value="Genomic_DNA"/>
</dbReference>